<gene>
    <name evidence="2" type="ORF">IQ260_06540</name>
</gene>
<dbReference type="Gene3D" id="3.40.50.1010">
    <property type="entry name" value="5'-nuclease"/>
    <property type="match status" value="1"/>
</dbReference>
<evidence type="ECO:0000259" key="1">
    <source>
        <dbReference type="Pfam" id="PF13470"/>
    </source>
</evidence>
<dbReference type="InterPro" id="IPR002716">
    <property type="entry name" value="PIN_dom"/>
</dbReference>
<reference evidence="2" key="1">
    <citation type="submission" date="2020-10" db="EMBL/GenBank/DDBJ databases">
        <authorList>
            <person name="Castelo-Branco R."/>
            <person name="Eusebio N."/>
            <person name="Adriana R."/>
            <person name="Vieira A."/>
            <person name="Brugerolle De Fraissinette N."/>
            <person name="Rezende De Castro R."/>
            <person name="Schneider M.P."/>
            <person name="Vasconcelos V."/>
            <person name="Leao P.N."/>
        </authorList>
    </citation>
    <scope>NUCLEOTIDE SEQUENCE</scope>
    <source>
        <strain evidence="2">LEGE 11479</strain>
    </source>
</reference>
<feature type="domain" description="PIN" evidence="1">
    <location>
        <begin position="2"/>
        <end position="116"/>
    </location>
</feature>
<evidence type="ECO:0000313" key="3">
    <source>
        <dbReference type="Proteomes" id="UP000615026"/>
    </source>
</evidence>
<evidence type="ECO:0000313" key="2">
    <source>
        <dbReference type="EMBL" id="MBE9066307.1"/>
    </source>
</evidence>
<comment type="caution">
    <text evidence="2">The sequence shown here is derived from an EMBL/GenBank/DDBJ whole genome shotgun (WGS) entry which is preliminary data.</text>
</comment>
<dbReference type="EMBL" id="JADEXP010000036">
    <property type="protein sequence ID" value="MBE9066307.1"/>
    <property type="molecule type" value="Genomic_DNA"/>
</dbReference>
<dbReference type="Pfam" id="PF13470">
    <property type="entry name" value="PIN_3"/>
    <property type="match status" value="1"/>
</dbReference>
<proteinExistence type="predicted"/>
<sequence length="139" mass="15474">MKILIDTNLILDFLLERQPFFKDAEALFQLIKINQITGYVTATTLTDIFYITKRHTKSLEKANQAVSVILDALQISPVNRQVLELALCSSTPDFEDAVQAACAITQGLDALVTRDADFVTELVPLLSVSEFLKQVAENE</sequence>
<dbReference type="Proteomes" id="UP000615026">
    <property type="component" value="Unassembled WGS sequence"/>
</dbReference>
<dbReference type="InterPro" id="IPR029060">
    <property type="entry name" value="PIN-like_dom_sf"/>
</dbReference>
<dbReference type="SUPFAM" id="SSF88723">
    <property type="entry name" value="PIN domain-like"/>
    <property type="match status" value="1"/>
</dbReference>
<name>A0A928WZR0_LEPEC</name>
<keyword evidence="3" id="KW-1185">Reference proteome</keyword>
<protein>
    <submittedName>
        <fullName evidence="2">PIN domain-containing protein</fullName>
    </submittedName>
</protein>
<dbReference type="AlphaFoldDB" id="A0A928WZR0"/>
<organism evidence="2 3">
    <name type="scientific">Leptolyngbya cf. ectocarpi LEGE 11479</name>
    <dbReference type="NCBI Taxonomy" id="1828722"/>
    <lineage>
        <taxon>Bacteria</taxon>
        <taxon>Bacillati</taxon>
        <taxon>Cyanobacteriota</taxon>
        <taxon>Cyanophyceae</taxon>
        <taxon>Leptolyngbyales</taxon>
        <taxon>Leptolyngbyaceae</taxon>
        <taxon>Leptolyngbya group</taxon>
        <taxon>Leptolyngbya</taxon>
    </lineage>
</organism>
<accession>A0A928WZR0</accession>